<keyword evidence="3" id="KW-1185">Reference proteome</keyword>
<feature type="region of interest" description="Disordered" evidence="1">
    <location>
        <begin position="16"/>
        <end position="40"/>
    </location>
</feature>
<name>A0A2N3PVG0_9PROT</name>
<dbReference type="EMBL" id="PIUM01000012">
    <property type="protein sequence ID" value="PKU24377.1"/>
    <property type="molecule type" value="Genomic_DNA"/>
</dbReference>
<dbReference type="RefSeq" id="WP_101250916.1">
    <property type="nucleotide sequence ID" value="NZ_PIUM01000012.1"/>
</dbReference>
<reference evidence="3" key="1">
    <citation type="submission" date="2017-12" db="EMBL/GenBank/DDBJ databases">
        <title>Draft genome sequence of Telmatospirillum siberiense 26-4b1T, an acidotolerant peatland alphaproteobacterium potentially involved in sulfur cycling.</title>
        <authorList>
            <person name="Hausmann B."/>
            <person name="Pjevac P."/>
            <person name="Schreck K."/>
            <person name="Herbold C.W."/>
            <person name="Daims H."/>
            <person name="Wagner M."/>
            <person name="Pester M."/>
            <person name="Loy A."/>
        </authorList>
    </citation>
    <scope>NUCLEOTIDE SEQUENCE [LARGE SCALE GENOMIC DNA]</scope>
    <source>
        <strain evidence="3">26-4b1</strain>
    </source>
</reference>
<organism evidence="2 3">
    <name type="scientific">Telmatospirillum siberiense</name>
    <dbReference type="NCBI Taxonomy" id="382514"/>
    <lineage>
        <taxon>Bacteria</taxon>
        <taxon>Pseudomonadati</taxon>
        <taxon>Pseudomonadota</taxon>
        <taxon>Alphaproteobacteria</taxon>
        <taxon>Rhodospirillales</taxon>
        <taxon>Rhodospirillaceae</taxon>
        <taxon>Telmatospirillum</taxon>
    </lineage>
</organism>
<evidence type="ECO:0000256" key="1">
    <source>
        <dbReference type="SAM" id="MobiDB-lite"/>
    </source>
</evidence>
<evidence type="ECO:0000313" key="3">
    <source>
        <dbReference type="Proteomes" id="UP000233293"/>
    </source>
</evidence>
<gene>
    <name evidence="2" type="ORF">CWS72_12365</name>
</gene>
<evidence type="ECO:0000313" key="2">
    <source>
        <dbReference type="EMBL" id="PKU24377.1"/>
    </source>
</evidence>
<sequence length="79" mass="8675">MMAFGVCEAKKVAAEKITQIRPPSPRDGRPDGGGFRGKEEPTLAEMLQDPTMGSLMASDGVQQDRLLELIQAVRTRLIY</sequence>
<proteinExistence type="predicted"/>
<protein>
    <submittedName>
        <fullName evidence="2">Uncharacterized protein</fullName>
    </submittedName>
</protein>
<dbReference type="AlphaFoldDB" id="A0A2N3PVG0"/>
<comment type="caution">
    <text evidence="2">The sequence shown here is derived from an EMBL/GenBank/DDBJ whole genome shotgun (WGS) entry which is preliminary data.</text>
</comment>
<accession>A0A2N3PVG0</accession>
<dbReference type="Proteomes" id="UP000233293">
    <property type="component" value="Unassembled WGS sequence"/>
</dbReference>
<feature type="compositionally biased region" description="Basic and acidic residues" evidence="1">
    <location>
        <begin position="24"/>
        <end position="40"/>
    </location>
</feature>